<dbReference type="InterPro" id="IPR000494">
    <property type="entry name" value="Rcpt_L-dom"/>
</dbReference>
<sequence length="807" mass="88340">MYVQEARARGRSEGQRQVNRQLEVGEQRTIGVVSEVDCDHGNLGDDKGKNVMRNRVDWDLEVHPASQGKTASGAIVILVFELVGVVGLSEFKELSPRRKEAWSVDEGRIMADGRSTLSNHSVFTDFARQVAPSQSAMNQGSKWSIFLWTLFAVLTAIVAPAPPPDVRVFKVTNKEVPGGPYTKFCYGFSTIIAADSVKHGYDTVHAGQSANLHYANCEVVVGNLVLTDLAKSDSFDSIKIVTGYLHISNPGTDIVKLPGLQYVLGRELGTGQHSGAAVILEGKPLMSYDKDNNKGTFDVELPNLRVVKGKISLAGLLNGKLDPRKCTEAQNFYKSILGLPANENIMPSIIFGKTFRVDTAKCAALKNSPAGKIEICSGDKGYTTPTGCGKCSAKHIAGFCIGAVCPKGTMEYKNGCYFTCPDGTELDSDFTNGIAKCKACELSFNPGTNQFGYCRRTCYTGFMLPLTRLQFREFYLNPEQGGMRTYRETAIPSATGHCYVVNGNIVLTQPGKGRRWIPSNEMYLMGSVVKVTGMVKIHQVFVPAATFQLLEVAWIGLNIDKTVLTSIDLPLYKGVETNAQAATDARLAAVCDTVPSPTIKPLELKTFKQMYVPASPNKDALRPNCHSHYQCAQASCDAPYFCTGGCRLGHYKLATSYMHSNRPTTFCADVQNTHNVYKSSLYNRDYFLPCSADCKDGCTDPTTFTCKGCRGLRLSTFNLETCATVCPKGFYMWMNKECRRCAPECGGHGCYNKLSIEGEQGCKKCDVSYLSRSDDGIYRIQCGVAGSSGFNANYIEQAFDEFYPKST</sequence>
<dbReference type="AlphaFoldDB" id="A0A7E4VGH5"/>
<dbReference type="SMART" id="SM00261">
    <property type="entry name" value="FU"/>
    <property type="match status" value="2"/>
</dbReference>
<dbReference type="Proteomes" id="UP000492821">
    <property type="component" value="Unassembled WGS sequence"/>
</dbReference>
<dbReference type="SUPFAM" id="SSF57184">
    <property type="entry name" value="Growth factor receptor domain"/>
    <property type="match status" value="1"/>
</dbReference>
<protein>
    <submittedName>
        <fullName evidence="3">Recep_L_domain domain-containing protein</fullName>
    </submittedName>
</protein>
<proteinExistence type="predicted"/>
<dbReference type="InterPro" id="IPR036941">
    <property type="entry name" value="Rcpt_L-dom_sf"/>
</dbReference>
<reference evidence="2" key="1">
    <citation type="journal article" date="2013" name="Genetics">
        <title>The draft genome and transcriptome of Panagrellus redivivus are shaped by the harsh demands of a free-living lifestyle.</title>
        <authorList>
            <person name="Srinivasan J."/>
            <person name="Dillman A.R."/>
            <person name="Macchietto M.G."/>
            <person name="Heikkinen L."/>
            <person name="Lakso M."/>
            <person name="Fracchia K.M."/>
            <person name="Antoshechkin I."/>
            <person name="Mortazavi A."/>
            <person name="Wong G."/>
            <person name="Sternberg P.W."/>
        </authorList>
    </citation>
    <scope>NUCLEOTIDE SEQUENCE [LARGE SCALE GENOMIC DNA]</scope>
    <source>
        <strain evidence="2">MT8872</strain>
    </source>
</reference>
<dbReference type="InterPro" id="IPR009030">
    <property type="entry name" value="Growth_fac_rcpt_cys_sf"/>
</dbReference>
<keyword evidence="2" id="KW-1185">Reference proteome</keyword>
<dbReference type="InterPro" id="IPR006212">
    <property type="entry name" value="Furin_repeat"/>
</dbReference>
<organism evidence="2 3">
    <name type="scientific">Panagrellus redivivus</name>
    <name type="common">Microworm</name>
    <dbReference type="NCBI Taxonomy" id="6233"/>
    <lineage>
        <taxon>Eukaryota</taxon>
        <taxon>Metazoa</taxon>
        <taxon>Ecdysozoa</taxon>
        <taxon>Nematoda</taxon>
        <taxon>Chromadorea</taxon>
        <taxon>Rhabditida</taxon>
        <taxon>Tylenchina</taxon>
        <taxon>Panagrolaimomorpha</taxon>
        <taxon>Panagrolaimoidea</taxon>
        <taxon>Panagrolaimidae</taxon>
        <taxon>Panagrellus</taxon>
    </lineage>
</organism>
<dbReference type="Pfam" id="PF01030">
    <property type="entry name" value="Recep_L_domain"/>
    <property type="match status" value="1"/>
</dbReference>
<dbReference type="SUPFAM" id="SSF52058">
    <property type="entry name" value="L domain-like"/>
    <property type="match status" value="1"/>
</dbReference>
<evidence type="ECO:0000313" key="2">
    <source>
        <dbReference type="Proteomes" id="UP000492821"/>
    </source>
</evidence>
<name>A0A7E4VGH5_PANRE</name>
<evidence type="ECO:0000313" key="3">
    <source>
        <dbReference type="WBParaSite" id="Pan_g20607.t1"/>
    </source>
</evidence>
<dbReference type="Gene3D" id="3.80.20.20">
    <property type="entry name" value="Receptor L-domain"/>
    <property type="match status" value="1"/>
</dbReference>
<accession>A0A7E4VGH5</accession>
<dbReference type="WBParaSite" id="Pan_g20607.t1">
    <property type="protein sequence ID" value="Pan_g20607.t1"/>
    <property type="gene ID" value="Pan_g20607"/>
</dbReference>
<evidence type="ECO:0000259" key="1">
    <source>
        <dbReference type="Pfam" id="PF01030"/>
    </source>
</evidence>
<feature type="domain" description="Receptor L-domain" evidence="1">
    <location>
        <begin position="216"/>
        <end position="272"/>
    </location>
</feature>
<reference evidence="3" key="2">
    <citation type="submission" date="2020-10" db="UniProtKB">
        <authorList>
            <consortium name="WormBaseParasite"/>
        </authorList>
    </citation>
    <scope>IDENTIFICATION</scope>
</reference>